<feature type="transmembrane region" description="Helical" evidence="2">
    <location>
        <begin position="394"/>
        <end position="412"/>
    </location>
</feature>
<sequence>MTASDPTPARPGTRTLLRFFLGAFAVLFALSGMWSIATPLGSGPDEVAHMVKAGGVAYGDPTGRASSSGVRDFDVPDYLQEINNTACFNLQPNMPAGCMGDIDGSRDNLVPVESSAGMYNPLYYAFVGWPTLLLEDEQAMYAMRLASAVLISVLLAAGWTALFARSRRGWGLTAIAVAMTPMVIYLGGVVNPNSAEIAAAFALAAWLALLVDPQRPGLVRLSIIGSVVATVVLVNTRSVGPLWALIILGVAFLDPRFWRVCGRRVDFWIAAGVMALGAGFAAWWMLSQGASEARSGFAGQGEVTFAEGFEFMFSKTLEFGQGYIGSFGWLDALLPKGFVSLWTGVMFVIVIAGLLLGRGWSRLRLFVMAIVFVLIPPLLQGSQWYTLGYIWQERYVLAILVALLIAAGVALDDGTIQPKLVQRAPTVFTTLLVTLVAIHSFGFIMVVKRYAVGTFDGDGWSLLLQPTQWNPPGGTFTIWIIYTLTASLAAALVYRLVLERPLLPARLERLVQRGTPPAVTAAARNDDAPGATATAPHVDRQHTKEHS</sequence>
<dbReference type="EMBL" id="WBJZ01000006">
    <property type="protein sequence ID" value="KAB1659483.1"/>
    <property type="molecule type" value="Genomic_DNA"/>
</dbReference>
<evidence type="ECO:0000313" key="4">
    <source>
        <dbReference type="Proteomes" id="UP000467240"/>
    </source>
</evidence>
<feature type="transmembrane region" description="Helical" evidence="2">
    <location>
        <begin position="240"/>
        <end position="258"/>
    </location>
</feature>
<organism evidence="3 4">
    <name type="scientific">Pseudoclavibacter chungangensis</name>
    <dbReference type="NCBI Taxonomy" id="587635"/>
    <lineage>
        <taxon>Bacteria</taxon>
        <taxon>Bacillati</taxon>
        <taxon>Actinomycetota</taxon>
        <taxon>Actinomycetes</taxon>
        <taxon>Micrococcales</taxon>
        <taxon>Microbacteriaceae</taxon>
        <taxon>Pseudoclavibacter</taxon>
    </lineage>
</organism>
<feature type="region of interest" description="Disordered" evidence="1">
    <location>
        <begin position="518"/>
        <end position="547"/>
    </location>
</feature>
<dbReference type="InterPro" id="IPR018674">
    <property type="entry name" value="DUF2142_membrane"/>
</dbReference>
<feature type="transmembrane region" description="Helical" evidence="2">
    <location>
        <begin position="169"/>
        <end position="188"/>
    </location>
</feature>
<feature type="transmembrane region" description="Helical" evidence="2">
    <location>
        <begin position="265"/>
        <end position="286"/>
    </location>
</feature>
<feature type="transmembrane region" description="Helical" evidence="2">
    <location>
        <begin position="194"/>
        <end position="211"/>
    </location>
</feature>
<feature type="transmembrane region" description="Helical" evidence="2">
    <location>
        <begin position="476"/>
        <end position="497"/>
    </location>
</feature>
<gene>
    <name evidence="3" type="ORF">F8O01_06035</name>
</gene>
<keyword evidence="2" id="KW-1133">Transmembrane helix</keyword>
<dbReference type="Proteomes" id="UP000467240">
    <property type="component" value="Unassembled WGS sequence"/>
</dbReference>
<feature type="transmembrane region" description="Helical" evidence="2">
    <location>
        <begin position="141"/>
        <end position="162"/>
    </location>
</feature>
<evidence type="ECO:0000256" key="1">
    <source>
        <dbReference type="SAM" id="MobiDB-lite"/>
    </source>
</evidence>
<feature type="transmembrane region" description="Helical" evidence="2">
    <location>
        <begin position="424"/>
        <end position="447"/>
    </location>
</feature>
<proteinExistence type="predicted"/>
<feature type="transmembrane region" description="Helical" evidence="2">
    <location>
        <begin position="337"/>
        <end position="356"/>
    </location>
</feature>
<dbReference type="AlphaFoldDB" id="A0A7J5BZZ6"/>
<reference evidence="3 4" key="1">
    <citation type="submission" date="2019-09" db="EMBL/GenBank/DDBJ databases">
        <title>Phylogeny of genus Pseudoclavibacter and closely related genus.</title>
        <authorList>
            <person name="Li Y."/>
        </authorList>
    </citation>
    <scope>NUCLEOTIDE SEQUENCE [LARGE SCALE GENOMIC DNA]</scope>
    <source>
        <strain evidence="3 4">DSM 23821</strain>
    </source>
</reference>
<name>A0A7J5BZZ6_9MICO</name>
<keyword evidence="2" id="KW-0812">Transmembrane</keyword>
<protein>
    <submittedName>
        <fullName evidence="3">DUF2142 domain-containing protein</fullName>
    </submittedName>
</protein>
<evidence type="ECO:0000313" key="3">
    <source>
        <dbReference type="EMBL" id="KAB1659483.1"/>
    </source>
</evidence>
<keyword evidence="4" id="KW-1185">Reference proteome</keyword>
<feature type="transmembrane region" description="Helical" evidence="2">
    <location>
        <begin position="363"/>
        <end position="382"/>
    </location>
</feature>
<feature type="transmembrane region" description="Helical" evidence="2">
    <location>
        <begin position="16"/>
        <end position="37"/>
    </location>
</feature>
<feature type="transmembrane region" description="Helical" evidence="2">
    <location>
        <begin position="218"/>
        <end position="234"/>
    </location>
</feature>
<dbReference type="RefSeq" id="WP_158039983.1">
    <property type="nucleotide sequence ID" value="NZ_JACCFV010000001.1"/>
</dbReference>
<dbReference type="OrthoDB" id="3218260at2"/>
<accession>A0A7J5BZZ6</accession>
<feature type="compositionally biased region" description="Basic and acidic residues" evidence="1">
    <location>
        <begin position="537"/>
        <end position="547"/>
    </location>
</feature>
<dbReference type="Pfam" id="PF09913">
    <property type="entry name" value="DUF2142"/>
    <property type="match status" value="1"/>
</dbReference>
<comment type="caution">
    <text evidence="3">The sequence shown here is derived from an EMBL/GenBank/DDBJ whole genome shotgun (WGS) entry which is preliminary data.</text>
</comment>
<keyword evidence="2" id="KW-0472">Membrane</keyword>
<evidence type="ECO:0000256" key="2">
    <source>
        <dbReference type="SAM" id="Phobius"/>
    </source>
</evidence>